<name>A0A852V019_9ACTN</name>
<reference evidence="6 7" key="1">
    <citation type="submission" date="2020-07" db="EMBL/GenBank/DDBJ databases">
        <title>Sequencing the genomes of 1000 actinobacteria strains.</title>
        <authorList>
            <person name="Klenk H.-P."/>
        </authorList>
    </citation>
    <scope>NUCLEOTIDE SEQUENCE [LARGE SCALE GENOMIC DNA]</scope>
    <source>
        <strain evidence="6 7">DSM 45763</strain>
    </source>
</reference>
<keyword evidence="4" id="KW-0574">Periplasm</keyword>
<keyword evidence="2" id="KW-0813">Transport</keyword>
<dbReference type="GO" id="GO:0019808">
    <property type="term" value="F:polyamine binding"/>
    <property type="evidence" value="ECO:0007669"/>
    <property type="project" value="InterPro"/>
</dbReference>
<evidence type="ECO:0000256" key="3">
    <source>
        <dbReference type="ARBA" id="ARBA00022729"/>
    </source>
</evidence>
<dbReference type="GO" id="GO:0042597">
    <property type="term" value="C:periplasmic space"/>
    <property type="evidence" value="ECO:0007669"/>
    <property type="project" value="UniProtKB-SubCell"/>
</dbReference>
<evidence type="ECO:0000313" key="6">
    <source>
        <dbReference type="EMBL" id="NYF39461.1"/>
    </source>
</evidence>
<dbReference type="Gene3D" id="3.40.190.10">
    <property type="entry name" value="Periplasmic binding protein-like II"/>
    <property type="match status" value="2"/>
</dbReference>
<evidence type="ECO:0000256" key="1">
    <source>
        <dbReference type="ARBA" id="ARBA00004418"/>
    </source>
</evidence>
<sequence length="376" mass="40615">MFRARSPRSLPAAVLVTGLALAVSACGGGSGDTTAADSGATAAAAQLNPNADLTKQSVTVTVWADYTPKELPEKVKEKLKFDLKVTLHDTNEVAMAKLTSGADTGIDVAFVSGQYAQALNEAGLLEPLHPELIPNLANLYPEAKELAYDKGNVFSVPYTWGTTGICYRSDLVKTPPASWNDILNPPADAEKKVTMMTTERWLALPAVKALGYSVNTRSDEELAKVKEKLLAAKPHLLGYDDTTFGDKLKSGEAVMVEAWDGWCPTTEKNIKFVVPKEGSDLWVDTMVILKSSKNKEAAHALINYILSPEIHGWAAENILYKVPNKAAMDQVDAKLKADNTPLQMTPAQLLQGESIIDLGEDSTKFSRLQTEVKAAK</sequence>
<evidence type="ECO:0000313" key="7">
    <source>
        <dbReference type="Proteomes" id="UP000576393"/>
    </source>
</evidence>
<gene>
    <name evidence="6" type="ORF">HDA43_001620</name>
</gene>
<keyword evidence="7" id="KW-1185">Reference proteome</keyword>
<dbReference type="CDD" id="cd13590">
    <property type="entry name" value="PBP2_PotD_PotF_like"/>
    <property type="match status" value="1"/>
</dbReference>
<comment type="caution">
    <text evidence="6">The sequence shown here is derived from an EMBL/GenBank/DDBJ whole genome shotgun (WGS) entry which is preliminary data.</text>
</comment>
<dbReference type="RefSeq" id="WP_312873099.1">
    <property type="nucleotide sequence ID" value="NZ_JACCCO010000001.1"/>
</dbReference>
<dbReference type="PANTHER" id="PTHR30222">
    <property type="entry name" value="SPERMIDINE/PUTRESCINE-BINDING PERIPLASMIC PROTEIN"/>
    <property type="match status" value="1"/>
</dbReference>
<keyword evidence="3 5" id="KW-0732">Signal</keyword>
<proteinExistence type="predicted"/>
<accession>A0A852V019</accession>
<dbReference type="EMBL" id="JACCCO010000001">
    <property type="protein sequence ID" value="NYF39461.1"/>
    <property type="molecule type" value="Genomic_DNA"/>
</dbReference>
<feature type="signal peptide" evidence="5">
    <location>
        <begin position="1"/>
        <end position="25"/>
    </location>
</feature>
<dbReference type="PROSITE" id="PS51257">
    <property type="entry name" value="PROKAR_LIPOPROTEIN"/>
    <property type="match status" value="1"/>
</dbReference>
<protein>
    <submittedName>
        <fullName evidence="6">Spermidine/putrescine transport system substrate-binding protein</fullName>
    </submittedName>
</protein>
<evidence type="ECO:0000256" key="4">
    <source>
        <dbReference type="ARBA" id="ARBA00022764"/>
    </source>
</evidence>
<feature type="chain" id="PRO_5038865128" evidence="5">
    <location>
        <begin position="26"/>
        <end position="376"/>
    </location>
</feature>
<dbReference type="AlphaFoldDB" id="A0A852V019"/>
<dbReference type="Pfam" id="PF13416">
    <property type="entry name" value="SBP_bac_8"/>
    <property type="match status" value="1"/>
</dbReference>
<dbReference type="SUPFAM" id="SSF53850">
    <property type="entry name" value="Periplasmic binding protein-like II"/>
    <property type="match status" value="1"/>
</dbReference>
<dbReference type="InterPro" id="IPR001188">
    <property type="entry name" value="Sperm_putr-bd"/>
</dbReference>
<dbReference type="PANTHER" id="PTHR30222:SF17">
    <property type="entry name" value="SPERMIDINE_PUTRESCINE-BINDING PERIPLASMIC PROTEIN"/>
    <property type="match status" value="1"/>
</dbReference>
<comment type="subcellular location">
    <subcellularLocation>
        <location evidence="1">Periplasm</location>
    </subcellularLocation>
</comment>
<dbReference type="PRINTS" id="PR00909">
    <property type="entry name" value="SPERMDNBNDNG"/>
</dbReference>
<evidence type="ECO:0000256" key="5">
    <source>
        <dbReference type="SAM" id="SignalP"/>
    </source>
</evidence>
<evidence type="ECO:0000256" key="2">
    <source>
        <dbReference type="ARBA" id="ARBA00022448"/>
    </source>
</evidence>
<dbReference type="GO" id="GO:0015846">
    <property type="term" value="P:polyamine transport"/>
    <property type="evidence" value="ECO:0007669"/>
    <property type="project" value="InterPro"/>
</dbReference>
<dbReference type="InterPro" id="IPR006059">
    <property type="entry name" value="SBP"/>
</dbReference>
<organism evidence="6 7">
    <name type="scientific">Streptosporangium sandarakinum</name>
    <dbReference type="NCBI Taxonomy" id="1260955"/>
    <lineage>
        <taxon>Bacteria</taxon>
        <taxon>Bacillati</taxon>
        <taxon>Actinomycetota</taxon>
        <taxon>Actinomycetes</taxon>
        <taxon>Streptosporangiales</taxon>
        <taxon>Streptosporangiaceae</taxon>
        <taxon>Streptosporangium</taxon>
    </lineage>
</organism>
<dbReference type="Proteomes" id="UP000576393">
    <property type="component" value="Unassembled WGS sequence"/>
</dbReference>